<gene>
    <name evidence="2" type="ORF">FHW12_003395</name>
</gene>
<feature type="transmembrane region" description="Helical" evidence="1">
    <location>
        <begin position="21"/>
        <end position="40"/>
    </location>
</feature>
<dbReference type="AlphaFoldDB" id="A0A839F519"/>
<proteinExistence type="predicted"/>
<evidence type="ECO:0000313" key="2">
    <source>
        <dbReference type="EMBL" id="MBA8889152.1"/>
    </source>
</evidence>
<evidence type="ECO:0000256" key="1">
    <source>
        <dbReference type="SAM" id="Phobius"/>
    </source>
</evidence>
<keyword evidence="1" id="KW-1133">Transmembrane helix</keyword>
<sequence>MRAASCRAHPKPWRYCMFKYVIAWLLGVPAGLLVLIYIFTHLF</sequence>
<dbReference type="EMBL" id="JACGXL010000006">
    <property type="protein sequence ID" value="MBA8889152.1"/>
    <property type="molecule type" value="Genomic_DNA"/>
</dbReference>
<keyword evidence="1" id="KW-0812">Transmembrane</keyword>
<comment type="caution">
    <text evidence="2">The sequence shown here is derived from an EMBL/GenBank/DDBJ whole genome shotgun (WGS) entry which is preliminary data.</text>
</comment>
<keyword evidence="1" id="KW-0472">Membrane</keyword>
<dbReference type="Proteomes" id="UP000550401">
    <property type="component" value="Unassembled WGS sequence"/>
</dbReference>
<protein>
    <submittedName>
        <fullName evidence="2">Uncharacterized protein</fullName>
    </submittedName>
</protein>
<organism evidence="2 3">
    <name type="scientific">Dokdonella fugitiva</name>
    <dbReference type="NCBI Taxonomy" id="328517"/>
    <lineage>
        <taxon>Bacteria</taxon>
        <taxon>Pseudomonadati</taxon>
        <taxon>Pseudomonadota</taxon>
        <taxon>Gammaproteobacteria</taxon>
        <taxon>Lysobacterales</taxon>
        <taxon>Rhodanobacteraceae</taxon>
        <taxon>Dokdonella</taxon>
    </lineage>
</organism>
<reference evidence="2 3" key="1">
    <citation type="submission" date="2020-07" db="EMBL/GenBank/DDBJ databases">
        <title>Genomic Encyclopedia of Type Strains, Phase IV (KMG-V): Genome sequencing to study the core and pangenomes of soil and plant-associated prokaryotes.</title>
        <authorList>
            <person name="Whitman W."/>
        </authorList>
    </citation>
    <scope>NUCLEOTIDE SEQUENCE [LARGE SCALE GENOMIC DNA]</scope>
    <source>
        <strain evidence="2 3">RH2WT43</strain>
    </source>
</reference>
<name>A0A839F519_9GAMM</name>
<accession>A0A839F519</accession>
<keyword evidence="3" id="KW-1185">Reference proteome</keyword>
<dbReference type="RefSeq" id="WP_259393127.1">
    <property type="nucleotide sequence ID" value="NZ_JACGXL010000006.1"/>
</dbReference>
<evidence type="ECO:0000313" key="3">
    <source>
        <dbReference type="Proteomes" id="UP000550401"/>
    </source>
</evidence>